<gene>
    <name evidence="1" type="ORF">AW08_03874</name>
</gene>
<proteinExistence type="predicted"/>
<evidence type="ECO:0000313" key="2">
    <source>
        <dbReference type="Proteomes" id="UP000020218"/>
    </source>
</evidence>
<protein>
    <submittedName>
        <fullName evidence="1">Uncharacterized protein</fullName>
    </submittedName>
</protein>
<evidence type="ECO:0000313" key="1">
    <source>
        <dbReference type="EMBL" id="EXI63860.1"/>
    </source>
</evidence>
<sequence length="88" mass="9793">MYGVIDFSRIDTLPGGCGPFAPPAGWQGDYREYLQARFDDDIGVRQQITVVSRILVCPAGRTPTRFLGPHAVAAREFARSVWPSIQRN</sequence>
<dbReference type="AlphaFoldDB" id="A0A011NHM7"/>
<keyword evidence="2" id="KW-1185">Reference proteome</keyword>
<accession>A0A011NHM7</accession>
<name>A0A011NHM7_9PROT</name>
<dbReference type="PATRIC" id="fig|1454001.3.peg.3905"/>
<dbReference type="EMBL" id="JFAX01000046">
    <property type="protein sequence ID" value="EXI63860.1"/>
    <property type="molecule type" value="Genomic_DNA"/>
</dbReference>
<organism evidence="1 2">
    <name type="scientific">Candidatus Accumulibacter adjunctus</name>
    <dbReference type="NCBI Taxonomy" id="1454001"/>
    <lineage>
        <taxon>Bacteria</taxon>
        <taxon>Pseudomonadati</taxon>
        <taxon>Pseudomonadota</taxon>
        <taxon>Betaproteobacteria</taxon>
        <taxon>Candidatus Accumulibacter</taxon>
    </lineage>
</organism>
<dbReference type="Proteomes" id="UP000020218">
    <property type="component" value="Unassembled WGS sequence"/>
</dbReference>
<comment type="caution">
    <text evidence="1">The sequence shown here is derived from an EMBL/GenBank/DDBJ whole genome shotgun (WGS) entry which is preliminary data.</text>
</comment>
<reference evidence="1" key="1">
    <citation type="submission" date="2014-02" db="EMBL/GenBank/DDBJ databases">
        <title>Expanding our view of genomic diversity in Candidatus Accumulibacter clades.</title>
        <authorList>
            <person name="Skennerton C.T."/>
            <person name="Barr J.J."/>
            <person name="Slater F.R."/>
            <person name="Bond P.L."/>
            <person name="Tyson G.W."/>
        </authorList>
    </citation>
    <scope>NUCLEOTIDE SEQUENCE [LARGE SCALE GENOMIC DNA]</scope>
</reference>